<dbReference type="EMBL" id="JAFBEE010000017">
    <property type="protein sequence ID" value="MBM7615788.1"/>
    <property type="molecule type" value="Genomic_DNA"/>
</dbReference>
<sequence>MNSIQDRRVKNEDGYDLYLEVPDKEYLQVYEDVNEDGGRNILNLYLEYHSDEGRPQGLEINHDKKNHSVNIHTRLTYEGNDHTDAYIRPNPIRHYSNQRQP</sequence>
<organism evidence="2 3">
    <name type="scientific">Alkaliphilus hydrothermalis</name>
    <dbReference type="NCBI Taxonomy" id="1482730"/>
    <lineage>
        <taxon>Bacteria</taxon>
        <taxon>Bacillati</taxon>
        <taxon>Bacillota</taxon>
        <taxon>Clostridia</taxon>
        <taxon>Peptostreptococcales</taxon>
        <taxon>Natronincolaceae</taxon>
        <taxon>Alkaliphilus</taxon>
    </lineage>
</organism>
<dbReference type="RefSeq" id="WP_204403386.1">
    <property type="nucleotide sequence ID" value="NZ_JAFBEE010000017.1"/>
</dbReference>
<protein>
    <submittedName>
        <fullName evidence="2">Uncharacterized protein</fullName>
    </submittedName>
</protein>
<evidence type="ECO:0000313" key="2">
    <source>
        <dbReference type="EMBL" id="MBM7615788.1"/>
    </source>
</evidence>
<feature type="region of interest" description="Disordered" evidence="1">
    <location>
        <begin position="81"/>
        <end position="101"/>
    </location>
</feature>
<keyword evidence="3" id="KW-1185">Reference proteome</keyword>
<reference evidence="2 3" key="1">
    <citation type="submission" date="2021-01" db="EMBL/GenBank/DDBJ databases">
        <title>Genomic Encyclopedia of Type Strains, Phase IV (KMG-IV): sequencing the most valuable type-strain genomes for metagenomic binning, comparative biology and taxonomic classification.</title>
        <authorList>
            <person name="Goeker M."/>
        </authorList>
    </citation>
    <scope>NUCLEOTIDE SEQUENCE [LARGE SCALE GENOMIC DNA]</scope>
    <source>
        <strain evidence="2 3">DSM 25890</strain>
    </source>
</reference>
<name>A0ABS2NS62_9FIRM</name>
<evidence type="ECO:0000256" key="1">
    <source>
        <dbReference type="SAM" id="MobiDB-lite"/>
    </source>
</evidence>
<evidence type="ECO:0000313" key="3">
    <source>
        <dbReference type="Proteomes" id="UP001314796"/>
    </source>
</evidence>
<accession>A0ABS2NS62</accession>
<comment type="caution">
    <text evidence="2">The sequence shown here is derived from an EMBL/GenBank/DDBJ whole genome shotgun (WGS) entry which is preliminary data.</text>
</comment>
<dbReference type="Proteomes" id="UP001314796">
    <property type="component" value="Unassembled WGS sequence"/>
</dbReference>
<gene>
    <name evidence="2" type="ORF">JOC73_002362</name>
</gene>
<proteinExistence type="predicted"/>